<organism evidence="1 2">
    <name type="scientific">Laetiporus sulphureus 93-53</name>
    <dbReference type="NCBI Taxonomy" id="1314785"/>
    <lineage>
        <taxon>Eukaryota</taxon>
        <taxon>Fungi</taxon>
        <taxon>Dikarya</taxon>
        <taxon>Basidiomycota</taxon>
        <taxon>Agaricomycotina</taxon>
        <taxon>Agaricomycetes</taxon>
        <taxon>Polyporales</taxon>
        <taxon>Laetiporus</taxon>
    </lineage>
</organism>
<evidence type="ECO:0000313" key="1">
    <source>
        <dbReference type="EMBL" id="KZT09307.1"/>
    </source>
</evidence>
<accession>A0A165FQ49</accession>
<gene>
    <name evidence="1" type="ORF">LAESUDRAFT_723041</name>
</gene>
<dbReference type="RefSeq" id="XP_040767047.1">
    <property type="nucleotide sequence ID" value="XM_040908333.1"/>
</dbReference>
<protein>
    <submittedName>
        <fullName evidence="1">Uncharacterized protein</fullName>
    </submittedName>
</protein>
<evidence type="ECO:0000313" key="2">
    <source>
        <dbReference type="Proteomes" id="UP000076871"/>
    </source>
</evidence>
<dbReference type="AlphaFoldDB" id="A0A165FQ49"/>
<sequence>MSWCPCCRMRKRVMRLLSVDPASDDVVVCAPLDDRADVIDATQALWRMRSPQLEHRSIGIRIQAIL</sequence>
<reference evidence="1 2" key="1">
    <citation type="journal article" date="2016" name="Mol. Biol. Evol.">
        <title>Comparative Genomics of Early-Diverging Mushroom-Forming Fungi Provides Insights into the Origins of Lignocellulose Decay Capabilities.</title>
        <authorList>
            <person name="Nagy L.G."/>
            <person name="Riley R."/>
            <person name="Tritt A."/>
            <person name="Adam C."/>
            <person name="Daum C."/>
            <person name="Floudas D."/>
            <person name="Sun H."/>
            <person name="Yadav J.S."/>
            <person name="Pangilinan J."/>
            <person name="Larsson K.H."/>
            <person name="Matsuura K."/>
            <person name="Barry K."/>
            <person name="Labutti K."/>
            <person name="Kuo R."/>
            <person name="Ohm R.A."/>
            <person name="Bhattacharya S.S."/>
            <person name="Shirouzu T."/>
            <person name="Yoshinaga Y."/>
            <person name="Martin F.M."/>
            <person name="Grigoriev I.V."/>
            <person name="Hibbett D.S."/>
        </authorList>
    </citation>
    <scope>NUCLEOTIDE SEQUENCE [LARGE SCALE GENOMIC DNA]</scope>
    <source>
        <strain evidence="1 2">93-53</strain>
    </source>
</reference>
<dbReference type="InParanoid" id="A0A165FQ49"/>
<dbReference type="GeneID" id="63825362"/>
<name>A0A165FQ49_9APHY</name>
<proteinExistence type="predicted"/>
<keyword evidence="2" id="KW-1185">Reference proteome</keyword>
<dbReference type="EMBL" id="KV427612">
    <property type="protein sequence ID" value="KZT09307.1"/>
    <property type="molecule type" value="Genomic_DNA"/>
</dbReference>
<dbReference type="Proteomes" id="UP000076871">
    <property type="component" value="Unassembled WGS sequence"/>
</dbReference>